<evidence type="ECO:0000313" key="2">
    <source>
        <dbReference type="Proteomes" id="UP001199106"/>
    </source>
</evidence>
<protein>
    <submittedName>
        <fullName evidence="1">Uncharacterized protein</fullName>
    </submittedName>
</protein>
<reference evidence="1" key="1">
    <citation type="submission" date="2021-07" db="EMBL/GenBank/DDBJ databases">
        <title>Genome Resource of American Ginseng Black Spot Pathogen Alternaria panax.</title>
        <authorList>
            <person name="Qiu C."/>
            <person name="Wang W."/>
            <person name="Liu Z."/>
        </authorList>
    </citation>
    <scope>NUCLEOTIDE SEQUENCE</scope>
    <source>
        <strain evidence="1">BNCC115425</strain>
    </source>
</reference>
<organism evidence="1 2">
    <name type="scientific">Alternaria panax</name>
    <dbReference type="NCBI Taxonomy" id="48097"/>
    <lineage>
        <taxon>Eukaryota</taxon>
        <taxon>Fungi</taxon>
        <taxon>Dikarya</taxon>
        <taxon>Ascomycota</taxon>
        <taxon>Pezizomycotina</taxon>
        <taxon>Dothideomycetes</taxon>
        <taxon>Pleosporomycetidae</taxon>
        <taxon>Pleosporales</taxon>
        <taxon>Pleosporineae</taxon>
        <taxon>Pleosporaceae</taxon>
        <taxon>Alternaria</taxon>
        <taxon>Alternaria sect. Panax</taxon>
    </lineage>
</organism>
<dbReference type="EMBL" id="JAANER010000001">
    <property type="protein sequence ID" value="KAG9194958.1"/>
    <property type="molecule type" value="Genomic_DNA"/>
</dbReference>
<name>A0AAD4IHJ5_9PLEO</name>
<evidence type="ECO:0000313" key="1">
    <source>
        <dbReference type="EMBL" id="KAG9194958.1"/>
    </source>
</evidence>
<gene>
    <name evidence="1" type="ORF">G6011_00078</name>
</gene>
<comment type="caution">
    <text evidence="1">The sequence shown here is derived from an EMBL/GenBank/DDBJ whole genome shotgun (WGS) entry which is preliminary data.</text>
</comment>
<keyword evidence="2" id="KW-1185">Reference proteome</keyword>
<accession>A0AAD4IHJ5</accession>
<proteinExistence type="predicted"/>
<dbReference type="Proteomes" id="UP001199106">
    <property type="component" value="Unassembled WGS sequence"/>
</dbReference>
<sequence length="304" mass="35652">MFVSSREEEKIHSHKGDADIPLNAFETARGRFWTFKGLRKYVKARRELIYGLSRINTGEAIETALYLSARLMWLDPKDAMCIRSIVPVLLLRSRRDQQAYNFCKWWLTTGNDTHHEWEYGEPPYLKTNDSDAFEHVGYFEHVWRGTDDDERRTIMPSPADLSHLVAIMLVKVRIFLDLRFLHYDDSPETFTEKYRSSIVLDLYKKSLPYGNPLRSDMNLYDGLAYHVRELYRVVDRVNKHFWPALLASGHGKNLEIRQGPSTMGSRGEAIVTLEDYYDAWAETPNAINFVRTITEEKQRSPHWK</sequence>
<dbReference type="AlphaFoldDB" id="A0AAD4IHJ5"/>